<dbReference type="Proteomes" id="UP000622245">
    <property type="component" value="Unassembled WGS sequence"/>
</dbReference>
<comment type="caution">
    <text evidence="2">The sequence shown here is derived from an EMBL/GenBank/DDBJ whole genome shotgun (WGS) entry which is preliminary data.</text>
</comment>
<gene>
    <name evidence="2" type="ORF">JM949_17060</name>
</gene>
<evidence type="ECO:0000313" key="2">
    <source>
        <dbReference type="EMBL" id="MBM0276986.1"/>
    </source>
</evidence>
<sequence length="77" mass="8622">MRGIERSHDRQVRVRVEAARAHGCARDVLHLRSHRYAGRPRHRVIALAGLPLVAGTPERVTISPLLALCDIFDCQFG</sequence>
<evidence type="ECO:0000259" key="1">
    <source>
        <dbReference type="Pfam" id="PF13443"/>
    </source>
</evidence>
<protein>
    <submittedName>
        <fullName evidence="2">Helix-turn-helix domain-containing protein</fullName>
    </submittedName>
</protein>
<dbReference type="Pfam" id="PF13443">
    <property type="entry name" value="HTH_26"/>
    <property type="match status" value="1"/>
</dbReference>
<dbReference type="RefSeq" id="WP_203149433.1">
    <property type="nucleotide sequence ID" value="NZ_JAEVHL010000079.1"/>
</dbReference>
<organism evidence="2 3">
    <name type="scientific">Micromonospora tarensis</name>
    <dbReference type="NCBI Taxonomy" id="2806100"/>
    <lineage>
        <taxon>Bacteria</taxon>
        <taxon>Bacillati</taxon>
        <taxon>Actinomycetota</taxon>
        <taxon>Actinomycetes</taxon>
        <taxon>Micromonosporales</taxon>
        <taxon>Micromonosporaceae</taxon>
        <taxon>Micromonospora</taxon>
    </lineage>
</organism>
<keyword evidence="3" id="KW-1185">Reference proteome</keyword>
<dbReference type="InterPro" id="IPR001387">
    <property type="entry name" value="Cro/C1-type_HTH"/>
</dbReference>
<accession>A0ABS1YHV2</accession>
<dbReference type="EMBL" id="JAEVHL010000079">
    <property type="protein sequence ID" value="MBM0276986.1"/>
    <property type="molecule type" value="Genomic_DNA"/>
</dbReference>
<evidence type="ECO:0000313" key="3">
    <source>
        <dbReference type="Proteomes" id="UP000622245"/>
    </source>
</evidence>
<proteinExistence type="predicted"/>
<reference evidence="2 3" key="1">
    <citation type="submission" date="2021-01" db="EMBL/GenBank/DDBJ databases">
        <title>Draft genome sequence of Micromonospora sp. strain STR1s_6.</title>
        <authorList>
            <person name="Karlyshev A."/>
            <person name="Jawad R."/>
        </authorList>
    </citation>
    <scope>NUCLEOTIDE SEQUENCE [LARGE SCALE GENOMIC DNA]</scope>
    <source>
        <strain evidence="2 3">STR1S-6</strain>
    </source>
</reference>
<name>A0ABS1YHV2_9ACTN</name>
<feature type="domain" description="HTH cro/C1-type" evidence="1">
    <location>
        <begin position="52"/>
        <end position="77"/>
    </location>
</feature>